<dbReference type="GO" id="GO:0008967">
    <property type="term" value="F:phosphoglycolate phosphatase activity"/>
    <property type="evidence" value="ECO:0007669"/>
    <property type="project" value="UniProtKB-UniRule"/>
</dbReference>
<dbReference type="Proteomes" id="UP000266720">
    <property type="component" value="Chromosome"/>
</dbReference>
<keyword evidence="2" id="KW-0378">Hydrolase</keyword>
<evidence type="ECO:0000256" key="1">
    <source>
        <dbReference type="NCBIfam" id="TIGR01487"/>
    </source>
</evidence>
<dbReference type="PANTHER" id="PTHR10000:SF8">
    <property type="entry name" value="HAD SUPERFAMILY HYDROLASE-LIKE, TYPE 3"/>
    <property type="match status" value="1"/>
</dbReference>
<dbReference type="KEGG" id="tcb:TCARB_0414"/>
<proteinExistence type="predicted"/>
<reference evidence="3" key="1">
    <citation type="book" date="2010" name="EXTREMOPHILES" publisher="0:0-0">
        <title>Complete genome sequences of ten hyperthermophilic archaea reveal their metabolic capabilities and possible ecological roles.</title>
        <editorList>
            <person name="?"/>
        </editorList>
        <authorList>
            <person name="Ravin N.V."/>
            <person name="Mardanov A.V."/>
            <person name="Bonch-Osmolovskaya E.A."/>
            <person name="Skryabin K.G."/>
        </authorList>
    </citation>
    <scope>NUCLEOTIDE SEQUENCE [LARGE SCALE GENOMIC DNA]</scope>
    <source>
        <strain evidence="3">1505</strain>
    </source>
</reference>
<dbReference type="EMBL" id="CP007493">
    <property type="protein sequence ID" value="AJB41486.1"/>
    <property type="molecule type" value="Genomic_DNA"/>
</dbReference>
<dbReference type="Gene3D" id="3.90.1070.10">
    <property type="match status" value="1"/>
</dbReference>
<dbReference type="AlphaFoldDB" id="A0A3G1A4L0"/>
<evidence type="ECO:0000313" key="2">
    <source>
        <dbReference type="EMBL" id="AJB41486.1"/>
    </source>
</evidence>
<dbReference type="GO" id="GO:0005829">
    <property type="term" value="C:cytosol"/>
    <property type="evidence" value="ECO:0007669"/>
    <property type="project" value="TreeGrafter"/>
</dbReference>
<dbReference type="SUPFAM" id="SSF56784">
    <property type="entry name" value="HAD-like"/>
    <property type="match status" value="1"/>
</dbReference>
<dbReference type="STRING" id="697581.TCARB_0414"/>
<accession>A0A3G1A4L0</accession>
<dbReference type="Gene3D" id="3.40.50.1000">
    <property type="entry name" value="HAD superfamily/HAD-like"/>
    <property type="match status" value="1"/>
</dbReference>
<protein>
    <recommendedName>
        <fullName evidence="1">Phosphoglycolate phosphatase</fullName>
        <ecNumber evidence="1">3.1.3.18</ecNumber>
    </recommendedName>
</protein>
<dbReference type="InterPro" id="IPR036412">
    <property type="entry name" value="HAD-like_sf"/>
</dbReference>
<dbReference type="GO" id="GO:0000287">
    <property type="term" value="F:magnesium ion binding"/>
    <property type="evidence" value="ECO:0007669"/>
    <property type="project" value="TreeGrafter"/>
</dbReference>
<dbReference type="Pfam" id="PF08282">
    <property type="entry name" value="Hydrolase_3"/>
    <property type="match status" value="2"/>
</dbReference>
<name>A0A3G1A4L0_9CREN</name>
<dbReference type="InterPro" id="IPR023214">
    <property type="entry name" value="HAD_sf"/>
</dbReference>
<sequence>MLLIVVDYDGTLAEENHPVRYEVAQSVMTLKQKHGFKLILATARPLSDIERFVEASLFDALVLELGSVLFFPPSDLILFRPKWWNTFIEEVSRVVPRVNLGEVLYYFDQDNISLAQHVLLNKQSEYSVEMKKVGSRTHVFAPRGLDKGVGVSRLLQVTGWDAKNMVAIGDSASDIPMFRIARFKVAVANADQKLKEMADYVTNRPYGEGVVEGLQKILGEPK</sequence>
<dbReference type="NCBIfam" id="TIGR01487">
    <property type="entry name" value="Pglycolate_arch"/>
    <property type="match status" value="1"/>
</dbReference>
<dbReference type="EC" id="3.1.3.18" evidence="1"/>
<organism evidence="2 3">
    <name type="scientific">Thermofilum adornatum 1505</name>
    <dbReference type="NCBI Taxonomy" id="697581"/>
    <lineage>
        <taxon>Archaea</taxon>
        <taxon>Thermoproteota</taxon>
        <taxon>Thermoprotei</taxon>
        <taxon>Thermofilales</taxon>
        <taxon>Thermofilaceae</taxon>
        <taxon>Thermofilum</taxon>
    </lineage>
</organism>
<gene>
    <name evidence="2" type="ORF">TCARB_0414</name>
</gene>
<dbReference type="PANTHER" id="PTHR10000">
    <property type="entry name" value="PHOSPHOSERINE PHOSPHATASE"/>
    <property type="match status" value="1"/>
</dbReference>
<evidence type="ECO:0000313" key="3">
    <source>
        <dbReference type="Proteomes" id="UP000266720"/>
    </source>
</evidence>